<evidence type="ECO:0000313" key="9">
    <source>
        <dbReference type="Proteomes" id="UP001251528"/>
    </source>
</evidence>
<protein>
    <recommendedName>
        <fullName evidence="10">Ent-kaurene synthase</fullName>
    </recommendedName>
</protein>
<dbReference type="Gene3D" id="1.50.10.20">
    <property type="match status" value="1"/>
</dbReference>
<evidence type="ECO:0000256" key="1">
    <source>
        <dbReference type="ARBA" id="ARBA00001946"/>
    </source>
</evidence>
<dbReference type="Proteomes" id="UP001251528">
    <property type="component" value="Unassembled WGS sequence"/>
</dbReference>
<evidence type="ECO:0000256" key="3">
    <source>
        <dbReference type="ARBA" id="ARBA00022723"/>
    </source>
</evidence>
<dbReference type="GO" id="GO:0010333">
    <property type="term" value="F:terpene synthase activity"/>
    <property type="evidence" value="ECO:0007669"/>
    <property type="project" value="InterPro"/>
</dbReference>
<dbReference type="InterPro" id="IPR017057">
    <property type="entry name" value="Ent-kaurene_synthase_fun"/>
</dbReference>
<dbReference type="PIRSF" id="PIRSF036498">
    <property type="entry name" value="Ent-kaurene_synthase_fungi"/>
    <property type="match status" value="1"/>
</dbReference>
<comment type="cofactor">
    <cofactor evidence="1">
        <name>Mg(2+)</name>
        <dbReference type="ChEBI" id="CHEBI:18420"/>
    </cofactor>
</comment>
<dbReference type="GO" id="GO:0000287">
    <property type="term" value="F:magnesium ion binding"/>
    <property type="evidence" value="ECO:0007669"/>
    <property type="project" value="TreeGrafter"/>
</dbReference>
<dbReference type="InterPro" id="IPR050148">
    <property type="entry name" value="Terpene_synthase-like"/>
</dbReference>
<evidence type="ECO:0000256" key="6">
    <source>
        <dbReference type="ARBA" id="ARBA00023239"/>
    </source>
</evidence>
<name>A0AAJ0FXC8_9HYPO</name>
<keyword evidence="4" id="KW-0460">Magnesium</keyword>
<evidence type="ECO:0000256" key="7">
    <source>
        <dbReference type="SAM" id="MobiDB-lite"/>
    </source>
</evidence>
<comment type="caution">
    <text evidence="8">The sequence shown here is derived from an EMBL/GenBank/DDBJ whole genome shotgun (WGS) entry which is preliminary data.</text>
</comment>
<evidence type="ECO:0000256" key="5">
    <source>
        <dbReference type="ARBA" id="ARBA00023235"/>
    </source>
</evidence>
<dbReference type="EMBL" id="JASWJB010000154">
    <property type="protein sequence ID" value="KAK2594823.1"/>
    <property type="molecule type" value="Genomic_DNA"/>
</dbReference>
<organism evidence="8 9">
    <name type="scientific">Conoideocrella luteorostrata</name>
    <dbReference type="NCBI Taxonomy" id="1105319"/>
    <lineage>
        <taxon>Eukaryota</taxon>
        <taxon>Fungi</taxon>
        <taxon>Dikarya</taxon>
        <taxon>Ascomycota</taxon>
        <taxon>Pezizomycotina</taxon>
        <taxon>Sordariomycetes</taxon>
        <taxon>Hypocreomycetidae</taxon>
        <taxon>Hypocreales</taxon>
        <taxon>Clavicipitaceae</taxon>
        <taxon>Conoideocrella</taxon>
    </lineage>
</organism>
<feature type="compositionally biased region" description="Polar residues" evidence="7">
    <location>
        <begin position="696"/>
        <end position="718"/>
    </location>
</feature>
<evidence type="ECO:0008006" key="10">
    <source>
        <dbReference type="Google" id="ProtNLM"/>
    </source>
</evidence>
<dbReference type="GO" id="GO:0016102">
    <property type="term" value="P:diterpenoid biosynthetic process"/>
    <property type="evidence" value="ECO:0007669"/>
    <property type="project" value="TreeGrafter"/>
</dbReference>
<feature type="region of interest" description="Disordered" evidence="7">
    <location>
        <begin position="696"/>
        <end position="723"/>
    </location>
</feature>
<dbReference type="InterPro" id="IPR008930">
    <property type="entry name" value="Terpenoid_cyclase/PrenylTrfase"/>
</dbReference>
<gene>
    <name evidence="8" type="ORF">QQS21_007451</name>
</gene>
<keyword evidence="5" id="KW-0413">Isomerase</keyword>
<dbReference type="SUPFAM" id="SSF48239">
    <property type="entry name" value="Terpenoid cyclases/Protein prenyltransferases"/>
    <property type="match status" value="1"/>
</dbReference>
<dbReference type="Gene3D" id="1.50.10.160">
    <property type="match status" value="1"/>
</dbReference>
<evidence type="ECO:0000313" key="8">
    <source>
        <dbReference type="EMBL" id="KAK2594823.1"/>
    </source>
</evidence>
<keyword evidence="3" id="KW-0479">Metal-binding</keyword>
<dbReference type="PANTHER" id="PTHR31739">
    <property type="entry name" value="ENT-COPALYL DIPHOSPHATE SYNTHASE, CHLOROPLASTIC"/>
    <property type="match status" value="1"/>
</dbReference>
<dbReference type="AlphaFoldDB" id="A0AAJ0FXC8"/>
<keyword evidence="9" id="KW-1185">Reference proteome</keyword>
<reference evidence="8" key="1">
    <citation type="submission" date="2023-06" db="EMBL/GenBank/DDBJ databases">
        <title>Conoideocrella luteorostrata (Hypocreales: Clavicipitaceae), a potential biocontrol fungus for elongate hemlock scale in United States Christmas tree production areas.</title>
        <authorList>
            <person name="Barrett H."/>
            <person name="Lovett B."/>
            <person name="Macias A.M."/>
            <person name="Stajich J.E."/>
            <person name="Kasson M.T."/>
        </authorList>
    </citation>
    <scope>NUCLEOTIDE SEQUENCE</scope>
    <source>
        <strain evidence="8">ARSEF 14590</strain>
    </source>
</reference>
<keyword evidence="6" id="KW-0456">Lyase</keyword>
<evidence type="ECO:0000256" key="4">
    <source>
        <dbReference type="ARBA" id="ARBA00022842"/>
    </source>
</evidence>
<comment type="similarity">
    <text evidence="2">Belongs to the terpene synthase family.</text>
</comment>
<evidence type="ECO:0000256" key="2">
    <source>
        <dbReference type="ARBA" id="ARBA00006333"/>
    </source>
</evidence>
<dbReference type="PANTHER" id="PTHR31739:SF25">
    <property type="entry name" value="(E,E)-GERANYLLINALOOL SYNTHASE"/>
    <property type="match status" value="1"/>
</dbReference>
<accession>A0AAJ0FXC8</accession>
<sequence length="1027" mass="116078">MAGVEYLISDVKSLMQRALQYYDSGYGFGTMSCAPYDTAWVALVTKTVDGQKQWLFPECFEHLLATQSSSGGWTEGESTAKIDGILNTAGPLLALMRHATNPLQLNHDRQLLADRITKAKASLQSQLASWDVSVTDHVGFEIIVPAMLEYLEQEDSSLVFDYDAKAPLMKINHAKMSRFRPEYLYRNQHMTVFHSLESLIGKINFDKVSHHKTNGSMLGSPSSTAAYLMNTSNWDSEAESYLRIVIRLGDGQNSGGVPSAFPSTYFETSWMLSTLLRAGYTPAELESAELTQMTEILCQAFEQEGGVLGFAPHFEPDVDDSAKTITSLALLGQHPNPQKLVDVFEVQTHFRTYAGERDPSLTANCNALIALLQSDPSAYSSQVLKITKFLSDYWWKSDGKIKDKWNTSYLYPSVLLVESLVDVLAAIEQKKFPGVFDKESMSRLAITLFQASFRPLLDQKPNGSWNNSVEETAYGILILSESRRLHFFEDLLQPLDSAIERGVAYIKSNHNQRPNYIWIEKVSYTTPVVAQSYVLAALRAASTQHAPSIGSSVWDRSYAAGLHKHVELFAQAPLFSKLPLWELHGSMVESALFSSMIRSHRLAVFDRMDVEEDKYFDVIPFFWTSSNNRARTYVSTNFIYEMSIIALLNFQVDEFMEATAGPTFEGRFHELRDLVREMLADDRPFPIAVNKAAAPNSQVHGTNATKSVNRTNGTNHNQGQDRHHQVKALDFTNTGTVYVQIFTHLSKFINYFLRYNYSTSIIHGVNSGIHDQGQVHHNQVKALDFTNRDSGYVQVFTYLSKFLNYVLQHQWVTSASVWDQKLLRRELRTYLLAHIQQAQDSSRSTNQHEPVSTRTTTFFNWVRTTSADHISCPYSFAFISCFMGSTLTPQGGGKDCFPSAGEKYLGNAVCRHLSTMCRMYNDLGSTERDLSEGNLNSIDFPEFKSYQDMKGKQRALLTLADYERQAYMDALARLDKVRLEFVDEGMAAEAARLSSRRMAIWSMFCEEVDLYGQVYVVRDISSRMLTR</sequence>
<proteinExistence type="inferred from homology"/>
<dbReference type="GO" id="GO:0016853">
    <property type="term" value="F:isomerase activity"/>
    <property type="evidence" value="ECO:0007669"/>
    <property type="project" value="UniProtKB-KW"/>
</dbReference>